<dbReference type="InterPro" id="IPR036396">
    <property type="entry name" value="Cyt_P450_sf"/>
</dbReference>
<sequence length="516" mass="57404">MESLFAVSASTSLLLCAAVVVVALFLADRARQARAAAKAKLLEAEYGDELQPPPGPHAWPVIGNLHLLAGYAVPYQAFGDLAQRYGSVFKLSLGSVPCVVVNGLANIKEVLVAKGAQFDGRPNFRRYHELFCGDKENSLAFCDWSSVQKARREMLRAHTFPRAMSSRWTQLDSLLATELDAVRGSLAAAGPGAAVEAKPLLLAACANVFTSYFCTKRFQPDNANFQNLVRNFDRIFYEVNQGYAADFLPWLLPLHSRHLSQLSGWSHKIRDFMTECIVQDRLDSWEQARVPEHDQDYVDELIGHVRGNAEPAMTWDTAMFALEDIVGGHSAVGNLLVKVLAYVATHPEVQDRVHEEAVRAGVSPGKGVTLADRTLMPYTEGVILESIRLIASPIVPHVANQDASIAGHKVEKDTLIFLNNYELNMSPALWDKPEDFMPERFVSPEGRLSKPEHFLPFGGGRRSCMGYKMVQYVSFATVANLLNEYRILPVQGRDYTVPIGNLALPWDSFQFHFERR</sequence>
<evidence type="ECO:0000256" key="1">
    <source>
        <dbReference type="ARBA" id="ARBA00001971"/>
    </source>
</evidence>
<dbReference type="SUPFAM" id="SSF48264">
    <property type="entry name" value="Cytochrome P450"/>
    <property type="match status" value="1"/>
</dbReference>
<dbReference type="InterPro" id="IPR001128">
    <property type="entry name" value="Cyt_P450"/>
</dbReference>
<comment type="cofactor">
    <cofactor evidence="1 7">
        <name>heme</name>
        <dbReference type="ChEBI" id="CHEBI:30413"/>
    </cofactor>
</comment>
<dbReference type="GO" id="GO:0020037">
    <property type="term" value="F:heme binding"/>
    <property type="evidence" value="ECO:0007669"/>
    <property type="project" value="InterPro"/>
</dbReference>
<comment type="similarity">
    <text evidence="2 8">Belongs to the cytochrome P450 family.</text>
</comment>
<dbReference type="GO" id="GO:0005506">
    <property type="term" value="F:iron ion binding"/>
    <property type="evidence" value="ECO:0007669"/>
    <property type="project" value="InterPro"/>
</dbReference>
<accession>A0A6P8YQC4</accession>
<evidence type="ECO:0000256" key="3">
    <source>
        <dbReference type="ARBA" id="ARBA00022723"/>
    </source>
</evidence>
<name>A0A6P8YQC4_THRPL</name>
<keyword evidence="9" id="KW-1185">Reference proteome</keyword>
<keyword evidence="5 7" id="KW-0408">Iron</keyword>
<evidence type="ECO:0000256" key="7">
    <source>
        <dbReference type="PIRSR" id="PIRSR602401-1"/>
    </source>
</evidence>
<protein>
    <submittedName>
        <fullName evidence="10">Cytochrome P450 307a1-like</fullName>
    </submittedName>
</protein>
<dbReference type="InterPro" id="IPR002401">
    <property type="entry name" value="Cyt_P450_E_grp-I"/>
</dbReference>
<dbReference type="GO" id="GO:0004497">
    <property type="term" value="F:monooxygenase activity"/>
    <property type="evidence" value="ECO:0007669"/>
    <property type="project" value="UniProtKB-KW"/>
</dbReference>
<reference evidence="10" key="1">
    <citation type="submission" date="2025-08" db="UniProtKB">
        <authorList>
            <consortium name="RefSeq"/>
        </authorList>
    </citation>
    <scope>IDENTIFICATION</scope>
    <source>
        <tissue evidence="10">Total insect</tissue>
    </source>
</reference>
<keyword evidence="7 8" id="KW-0349">Heme</keyword>
<dbReference type="KEGG" id="tpal:117642313"/>
<evidence type="ECO:0000313" key="10">
    <source>
        <dbReference type="RefSeq" id="XP_034236282.1"/>
    </source>
</evidence>
<feature type="binding site" description="axial binding residue" evidence="7">
    <location>
        <position position="464"/>
    </location>
    <ligand>
        <name>heme</name>
        <dbReference type="ChEBI" id="CHEBI:30413"/>
    </ligand>
    <ligandPart>
        <name>Fe</name>
        <dbReference type="ChEBI" id="CHEBI:18248"/>
    </ligandPart>
</feature>
<evidence type="ECO:0000256" key="2">
    <source>
        <dbReference type="ARBA" id="ARBA00010617"/>
    </source>
</evidence>
<organism evidence="10">
    <name type="scientific">Thrips palmi</name>
    <name type="common">Melon thrips</name>
    <dbReference type="NCBI Taxonomy" id="161013"/>
    <lineage>
        <taxon>Eukaryota</taxon>
        <taxon>Metazoa</taxon>
        <taxon>Ecdysozoa</taxon>
        <taxon>Arthropoda</taxon>
        <taxon>Hexapoda</taxon>
        <taxon>Insecta</taxon>
        <taxon>Pterygota</taxon>
        <taxon>Neoptera</taxon>
        <taxon>Paraneoptera</taxon>
        <taxon>Thysanoptera</taxon>
        <taxon>Terebrantia</taxon>
        <taxon>Thripoidea</taxon>
        <taxon>Thripidae</taxon>
        <taxon>Thrips</taxon>
    </lineage>
</organism>
<dbReference type="OrthoDB" id="1470350at2759"/>
<dbReference type="AlphaFoldDB" id="A0A6P8YQC4"/>
<dbReference type="PROSITE" id="PS00086">
    <property type="entry name" value="CYTOCHROME_P450"/>
    <property type="match status" value="1"/>
</dbReference>
<evidence type="ECO:0000256" key="4">
    <source>
        <dbReference type="ARBA" id="ARBA00023002"/>
    </source>
</evidence>
<keyword evidence="4 8" id="KW-0560">Oxidoreductase</keyword>
<evidence type="ECO:0000256" key="6">
    <source>
        <dbReference type="ARBA" id="ARBA00023033"/>
    </source>
</evidence>
<dbReference type="InParanoid" id="A0A6P8YQC4"/>
<evidence type="ECO:0000256" key="8">
    <source>
        <dbReference type="RuleBase" id="RU000461"/>
    </source>
</evidence>
<dbReference type="PRINTS" id="PR00463">
    <property type="entry name" value="EP450I"/>
</dbReference>
<dbReference type="InterPro" id="IPR017972">
    <property type="entry name" value="Cyt_P450_CS"/>
</dbReference>
<keyword evidence="6 8" id="KW-0503">Monooxygenase</keyword>
<dbReference type="GeneID" id="117642313"/>
<dbReference type="PANTHER" id="PTHR24303">
    <property type="entry name" value="HEME-BINDING MONOOXYGENASE FAMILY"/>
    <property type="match status" value="1"/>
</dbReference>
<dbReference type="GO" id="GO:0016705">
    <property type="term" value="F:oxidoreductase activity, acting on paired donors, with incorporation or reduction of molecular oxygen"/>
    <property type="evidence" value="ECO:0007669"/>
    <property type="project" value="InterPro"/>
</dbReference>
<keyword evidence="3 7" id="KW-0479">Metal-binding</keyword>
<gene>
    <name evidence="10" type="primary">LOC117642313</name>
</gene>
<dbReference type="PANTHER" id="PTHR24303:SF27">
    <property type="entry name" value="CYTOCHROME P450 307B1"/>
    <property type="match status" value="1"/>
</dbReference>
<dbReference type="Gene3D" id="1.10.630.10">
    <property type="entry name" value="Cytochrome P450"/>
    <property type="match status" value="1"/>
</dbReference>
<evidence type="ECO:0000313" key="9">
    <source>
        <dbReference type="Proteomes" id="UP000515158"/>
    </source>
</evidence>
<evidence type="ECO:0000256" key="5">
    <source>
        <dbReference type="ARBA" id="ARBA00023004"/>
    </source>
</evidence>
<proteinExistence type="inferred from homology"/>
<dbReference type="Proteomes" id="UP000515158">
    <property type="component" value="Unplaced"/>
</dbReference>
<dbReference type="RefSeq" id="XP_034236282.1">
    <property type="nucleotide sequence ID" value="XM_034380391.1"/>
</dbReference>
<dbReference type="PRINTS" id="PR00385">
    <property type="entry name" value="P450"/>
</dbReference>
<dbReference type="Pfam" id="PF00067">
    <property type="entry name" value="p450"/>
    <property type="match status" value="1"/>
</dbReference>